<evidence type="ECO:0000256" key="1">
    <source>
        <dbReference type="ARBA" id="ARBA00008857"/>
    </source>
</evidence>
<dbReference type="EMBL" id="JAHQCS010000098">
    <property type="protein sequence ID" value="MBU9712394.1"/>
    <property type="molecule type" value="Genomic_DNA"/>
</dbReference>
<proteinExistence type="inferred from homology"/>
<sequence>MPKKFYRSSIRNGQKLPYSVNRAIMGTLTLYEMFDKFMSYKRSEGLTPLTIEDYIHFRYLDQFIGGDLKNEEVCTDVFMDYTGYLLHEKKLKPTTVNVRIRTLRAFLRHCYIEGWIEEPIHETFKPVKTGEIPIQTFTLDEVKRLLDTPDDIRFVGFRDKVIMMILLDTMVRVSELSKIRRQDVDLKGGEIVLQPHITKTKRNRSVPLSNNTIKILTEYLYETEEFQEETLFVTYDGQPLNTGTIRKQLHFYGEIAGIKDKRVSPHIFRHTGAVLYILNGGDPFSLQRILGHTDMSMVRRYEQNR</sequence>
<accession>A0ABS6JFF0</accession>
<name>A0ABS6JFF0_9BACI</name>
<evidence type="ECO:0000259" key="5">
    <source>
        <dbReference type="PROSITE" id="PS51900"/>
    </source>
</evidence>
<evidence type="ECO:0000313" key="6">
    <source>
        <dbReference type="EMBL" id="MBU9712394.1"/>
    </source>
</evidence>
<dbReference type="Pfam" id="PF13102">
    <property type="entry name" value="Phage_int_SAM_5"/>
    <property type="match status" value="1"/>
</dbReference>
<gene>
    <name evidence="6" type="ORF">KS419_11645</name>
</gene>
<evidence type="ECO:0000313" key="7">
    <source>
        <dbReference type="Proteomes" id="UP000784880"/>
    </source>
</evidence>
<dbReference type="InterPro" id="IPR025269">
    <property type="entry name" value="SAM-like_dom"/>
</dbReference>
<dbReference type="InterPro" id="IPR044068">
    <property type="entry name" value="CB"/>
</dbReference>
<dbReference type="RefSeq" id="WP_217066580.1">
    <property type="nucleotide sequence ID" value="NZ_JAHQCS010000098.1"/>
</dbReference>
<evidence type="ECO:0000256" key="3">
    <source>
        <dbReference type="PROSITE-ProRule" id="PRU01248"/>
    </source>
</evidence>
<reference evidence="6 7" key="1">
    <citation type="submission" date="2021-06" db="EMBL/GenBank/DDBJ databases">
        <title>Bacillus sp. RD4P76, an endophyte from a halophyte.</title>
        <authorList>
            <person name="Sun J.-Q."/>
        </authorList>
    </citation>
    <scope>NUCLEOTIDE SEQUENCE [LARGE SCALE GENOMIC DNA]</scope>
    <source>
        <strain evidence="6 7">CGMCC 1.15917</strain>
    </source>
</reference>
<dbReference type="Pfam" id="PF00589">
    <property type="entry name" value="Phage_integrase"/>
    <property type="match status" value="1"/>
</dbReference>
<keyword evidence="2 3" id="KW-0238">DNA-binding</keyword>
<keyword evidence="7" id="KW-1185">Reference proteome</keyword>
<dbReference type="PANTHER" id="PTHR30349">
    <property type="entry name" value="PHAGE INTEGRASE-RELATED"/>
    <property type="match status" value="1"/>
</dbReference>
<dbReference type="PROSITE" id="PS51900">
    <property type="entry name" value="CB"/>
    <property type="match status" value="1"/>
</dbReference>
<dbReference type="Proteomes" id="UP000784880">
    <property type="component" value="Unassembled WGS sequence"/>
</dbReference>
<organism evidence="6 7">
    <name type="scientific">Evansella tamaricis</name>
    <dbReference type="NCBI Taxonomy" id="2069301"/>
    <lineage>
        <taxon>Bacteria</taxon>
        <taxon>Bacillati</taxon>
        <taxon>Bacillota</taxon>
        <taxon>Bacilli</taxon>
        <taxon>Bacillales</taxon>
        <taxon>Bacillaceae</taxon>
        <taxon>Evansella</taxon>
    </lineage>
</organism>
<evidence type="ECO:0000256" key="2">
    <source>
        <dbReference type="ARBA" id="ARBA00023125"/>
    </source>
</evidence>
<dbReference type="PANTHER" id="PTHR30349:SF41">
    <property type="entry name" value="INTEGRASE_RECOMBINASE PROTEIN MJ0367-RELATED"/>
    <property type="match status" value="1"/>
</dbReference>
<evidence type="ECO:0000259" key="4">
    <source>
        <dbReference type="PROSITE" id="PS51898"/>
    </source>
</evidence>
<dbReference type="CDD" id="cd00397">
    <property type="entry name" value="DNA_BRE_C"/>
    <property type="match status" value="1"/>
</dbReference>
<dbReference type="PROSITE" id="PS51898">
    <property type="entry name" value="TYR_RECOMBINASE"/>
    <property type="match status" value="1"/>
</dbReference>
<dbReference type="InterPro" id="IPR050090">
    <property type="entry name" value="Tyrosine_recombinase_XerCD"/>
</dbReference>
<comment type="caution">
    <text evidence="6">The sequence shown here is derived from an EMBL/GenBank/DDBJ whole genome shotgun (WGS) entry which is preliminary data.</text>
</comment>
<dbReference type="InterPro" id="IPR002104">
    <property type="entry name" value="Integrase_catalytic"/>
</dbReference>
<feature type="domain" description="Core-binding (CB)" evidence="5">
    <location>
        <begin position="28"/>
        <end position="111"/>
    </location>
</feature>
<feature type="domain" description="Tyr recombinase" evidence="4">
    <location>
        <begin position="132"/>
        <end position="305"/>
    </location>
</feature>
<comment type="similarity">
    <text evidence="1">Belongs to the 'phage' integrase family.</text>
</comment>
<protein>
    <submittedName>
        <fullName evidence="6">Tyrosine-type recombinase/integrase</fullName>
    </submittedName>
</protein>